<keyword evidence="3" id="KW-1185">Reference proteome</keyword>
<gene>
    <name evidence="2" type="ORF">O3M35_010959</name>
</gene>
<evidence type="ECO:0000256" key="1">
    <source>
        <dbReference type="SAM" id="MobiDB-lite"/>
    </source>
</evidence>
<dbReference type="EMBL" id="JAPXFL010000007">
    <property type="protein sequence ID" value="KAK9504685.1"/>
    <property type="molecule type" value="Genomic_DNA"/>
</dbReference>
<feature type="compositionally biased region" description="Basic and acidic residues" evidence="1">
    <location>
        <begin position="52"/>
        <end position="63"/>
    </location>
</feature>
<dbReference type="AlphaFoldDB" id="A0AAW1D4K6"/>
<name>A0AAW1D4K6_9HEMI</name>
<sequence>MTSADTVCEEEESAVHILCHSVKELNLETISTTRAGHEASDASVGEEDYLEEKEKRAGEQKDWDDWEVENELNLETISTTGAGLIASDVLVRRR</sequence>
<reference evidence="2 3" key="1">
    <citation type="submission" date="2022-12" db="EMBL/GenBank/DDBJ databases">
        <title>Chromosome-level genome assembly of true bugs.</title>
        <authorList>
            <person name="Ma L."/>
            <person name="Li H."/>
        </authorList>
    </citation>
    <scope>NUCLEOTIDE SEQUENCE [LARGE SCALE GENOMIC DNA]</scope>
    <source>
        <strain evidence="2">Lab_2022b</strain>
    </source>
</reference>
<dbReference type="Proteomes" id="UP001461498">
    <property type="component" value="Unassembled WGS sequence"/>
</dbReference>
<accession>A0AAW1D4K6</accession>
<evidence type="ECO:0000313" key="2">
    <source>
        <dbReference type="EMBL" id="KAK9504685.1"/>
    </source>
</evidence>
<protein>
    <submittedName>
        <fullName evidence="2">Uncharacterized protein</fullName>
    </submittedName>
</protein>
<feature type="region of interest" description="Disordered" evidence="1">
    <location>
        <begin position="33"/>
        <end position="63"/>
    </location>
</feature>
<evidence type="ECO:0000313" key="3">
    <source>
        <dbReference type="Proteomes" id="UP001461498"/>
    </source>
</evidence>
<comment type="caution">
    <text evidence="2">The sequence shown here is derived from an EMBL/GenBank/DDBJ whole genome shotgun (WGS) entry which is preliminary data.</text>
</comment>
<proteinExistence type="predicted"/>
<organism evidence="2 3">
    <name type="scientific">Rhynocoris fuscipes</name>
    <dbReference type="NCBI Taxonomy" id="488301"/>
    <lineage>
        <taxon>Eukaryota</taxon>
        <taxon>Metazoa</taxon>
        <taxon>Ecdysozoa</taxon>
        <taxon>Arthropoda</taxon>
        <taxon>Hexapoda</taxon>
        <taxon>Insecta</taxon>
        <taxon>Pterygota</taxon>
        <taxon>Neoptera</taxon>
        <taxon>Paraneoptera</taxon>
        <taxon>Hemiptera</taxon>
        <taxon>Heteroptera</taxon>
        <taxon>Panheteroptera</taxon>
        <taxon>Cimicomorpha</taxon>
        <taxon>Reduviidae</taxon>
        <taxon>Harpactorinae</taxon>
        <taxon>Harpactorini</taxon>
        <taxon>Rhynocoris</taxon>
    </lineage>
</organism>